<comment type="caution">
    <text evidence="1">The sequence shown here is derived from an EMBL/GenBank/DDBJ whole genome shotgun (WGS) entry which is preliminary data.</text>
</comment>
<evidence type="ECO:0000313" key="2">
    <source>
        <dbReference type="Proteomes" id="UP000176786"/>
    </source>
</evidence>
<name>A0A1F5P6R1_9BACT</name>
<proteinExistence type="predicted"/>
<sequence length="127" mass="14611">MSQRHYSLVLGAFTGWQSMTRDLMDGLLNRVIPDGPGPRRPPKWRRGKFGEKCIKDFARLFALSPDNEGARLLADYIIAEFWRVMNRRQRQIFAEFARGEVEGITYLVESGIAADILEPSREKLKLV</sequence>
<reference evidence="1 2" key="1">
    <citation type="journal article" date="2016" name="Nat. Commun.">
        <title>Thousands of microbial genomes shed light on interconnected biogeochemical processes in an aquifer system.</title>
        <authorList>
            <person name="Anantharaman K."/>
            <person name="Brown C.T."/>
            <person name="Hug L.A."/>
            <person name="Sharon I."/>
            <person name="Castelle C.J."/>
            <person name="Probst A.J."/>
            <person name="Thomas B.C."/>
            <person name="Singh A."/>
            <person name="Wilkins M.J."/>
            <person name="Karaoz U."/>
            <person name="Brodie E.L."/>
            <person name="Williams K.H."/>
            <person name="Hubbard S.S."/>
            <person name="Banfield J.F."/>
        </authorList>
    </citation>
    <scope>NUCLEOTIDE SEQUENCE [LARGE SCALE GENOMIC DNA]</scope>
</reference>
<dbReference type="AlphaFoldDB" id="A0A1F5P6R1"/>
<gene>
    <name evidence="1" type="ORF">A3J48_04095</name>
</gene>
<dbReference type="EMBL" id="MFES01000023">
    <property type="protein sequence ID" value="OGE85637.1"/>
    <property type="molecule type" value="Genomic_DNA"/>
</dbReference>
<dbReference type="Proteomes" id="UP000176786">
    <property type="component" value="Unassembled WGS sequence"/>
</dbReference>
<protein>
    <submittedName>
        <fullName evidence="1">Uncharacterized protein</fullName>
    </submittedName>
</protein>
<accession>A0A1F5P6R1</accession>
<organism evidence="1 2">
    <name type="scientific">Candidatus Doudnabacteria bacterium RIFCSPHIGHO2_02_FULL_46_11</name>
    <dbReference type="NCBI Taxonomy" id="1817832"/>
    <lineage>
        <taxon>Bacteria</taxon>
        <taxon>Candidatus Doudnaibacteriota</taxon>
    </lineage>
</organism>
<evidence type="ECO:0000313" key="1">
    <source>
        <dbReference type="EMBL" id="OGE85637.1"/>
    </source>
</evidence>